<sequence>MLRTTSPRTIAPSRTYRPAFSLSARTSSSSITSNPKRSLFQELQTQLSFRVDEASKALKNAPQILLDAVVDSTFKFTDQTLLPSESNFAPVDEIGGPIEILHIEGEIPEDFPEGVYIRNGSNPLFGALHSTVSVFGESSEIWVEGEGMLHALYFAKRGSSASWSVSYNNRYVQSETLKIEQARKKPCFLPAIEGDSAAIIVAYILNYLRFGKVNKNISNTNVFEHAGRVFVVAESHEPQEICIRNLETGNTWDIGGEWDRAFTAHPKVAPGSGELVVFGSDAKKPFLVVGVVSADGTKLKHKVDLKLNRSTLCHDIGVTLKYNIILDLPLTIDIDRLTKGGQLIEFEKEGYARIGVMPRYGDAESVMWFDVEPFCMFHLINCFEEGDEVVVQGFRSADSIIPGPRLNKQDMLHETTELTKDGKTMKQEINEKLFSRLYEWRLNLETKTISGKYLTGTEWSLEFPMINNDYTGMHQNYAYAQIVDSLTRSGGTGEKVLPKYGSFAKLCLEERASVTETSEKDLVKMEIHQLSEEQFCSGASFVPRVGGPHEDDGWIISFVHDERTNTSQVHIIDTQRFEDAPVAKITLPQRVPYGFHGTFIHNNTNRHVDTKSVTQ</sequence>
<proteinExistence type="predicted"/>
<dbReference type="EnsemblPlants" id="AVESA.00010b.r2.5AG0839940.1">
    <property type="protein sequence ID" value="AVESA.00010b.r2.5AG0839940.1.CDS"/>
    <property type="gene ID" value="AVESA.00010b.r2.5AG0839940"/>
</dbReference>
<evidence type="ECO:0000313" key="2">
    <source>
        <dbReference type="Proteomes" id="UP001732700"/>
    </source>
</evidence>
<organism evidence="1 2">
    <name type="scientific">Avena sativa</name>
    <name type="common">Oat</name>
    <dbReference type="NCBI Taxonomy" id="4498"/>
    <lineage>
        <taxon>Eukaryota</taxon>
        <taxon>Viridiplantae</taxon>
        <taxon>Streptophyta</taxon>
        <taxon>Embryophyta</taxon>
        <taxon>Tracheophyta</taxon>
        <taxon>Spermatophyta</taxon>
        <taxon>Magnoliopsida</taxon>
        <taxon>Liliopsida</taxon>
        <taxon>Poales</taxon>
        <taxon>Poaceae</taxon>
        <taxon>BOP clade</taxon>
        <taxon>Pooideae</taxon>
        <taxon>Poodae</taxon>
        <taxon>Poeae</taxon>
        <taxon>Poeae Chloroplast Group 1 (Aveneae type)</taxon>
        <taxon>Aveninae</taxon>
        <taxon>Avena</taxon>
    </lineage>
</organism>
<keyword evidence="2" id="KW-1185">Reference proteome</keyword>
<evidence type="ECO:0000313" key="1">
    <source>
        <dbReference type="EnsemblPlants" id="AVESA.00010b.r2.5AG0839940.1.CDS"/>
    </source>
</evidence>
<accession>A0ACD5XUV5</accession>
<protein>
    <submittedName>
        <fullName evidence="1">Uncharacterized protein</fullName>
    </submittedName>
</protein>
<dbReference type="Proteomes" id="UP001732700">
    <property type="component" value="Chromosome 5A"/>
</dbReference>
<name>A0ACD5XUV5_AVESA</name>
<reference evidence="1" key="2">
    <citation type="submission" date="2025-09" db="UniProtKB">
        <authorList>
            <consortium name="EnsemblPlants"/>
        </authorList>
    </citation>
    <scope>IDENTIFICATION</scope>
</reference>
<reference evidence="1" key="1">
    <citation type="submission" date="2021-05" db="EMBL/GenBank/DDBJ databases">
        <authorList>
            <person name="Scholz U."/>
            <person name="Mascher M."/>
            <person name="Fiebig A."/>
        </authorList>
    </citation>
    <scope>NUCLEOTIDE SEQUENCE [LARGE SCALE GENOMIC DNA]</scope>
</reference>